<keyword evidence="2" id="KW-0472">Membrane</keyword>
<feature type="compositionally biased region" description="Polar residues" evidence="1">
    <location>
        <begin position="121"/>
        <end position="134"/>
    </location>
</feature>
<feature type="compositionally biased region" description="Pro residues" evidence="1">
    <location>
        <begin position="73"/>
        <end position="83"/>
    </location>
</feature>
<evidence type="ECO:0008006" key="5">
    <source>
        <dbReference type="Google" id="ProtNLM"/>
    </source>
</evidence>
<proteinExistence type="predicted"/>
<feature type="compositionally biased region" description="Low complexity" evidence="1">
    <location>
        <begin position="233"/>
        <end position="256"/>
    </location>
</feature>
<accession>A0A238WBZ2</accession>
<keyword evidence="4" id="KW-1185">Reference proteome</keyword>
<name>A0A238WBZ2_9BACT</name>
<feature type="compositionally biased region" description="Low complexity" evidence="1">
    <location>
        <begin position="84"/>
        <end position="107"/>
    </location>
</feature>
<feature type="region of interest" description="Disordered" evidence="1">
    <location>
        <begin position="40"/>
        <end position="136"/>
    </location>
</feature>
<keyword evidence="2" id="KW-1133">Transmembrane helix</keyword>
<dbReference type="RefSeq" id="WP_089332030.1">
    <property type="nucleotide sequence ID" value="NZ_FZNS01000002.1"/>
</dbReference>
<keyword evidence="2" id="KW-0812">Transmembrane</keyword>
<organism evidence="3 4">
    <name type="scientific">Hymenobacter mucosus</name>
    <dbReference type="NCBI Taxonomy" id="1411120"/>
    <lineage>
        <taxon>Bacteria</taxon>
        <taxon>Pseudomonadati</taxon>
        <taxon>Bacteroidota</taxon>
        <taxon>Cytophagia</taxon>
        <taxon>Cytophagales</taxon>
        <taxon>Hymenobacteraceae</taxon>
        <taxon>Hymenobacter</taxon>
    </lineage>
</organism>
<dbReference type="Proteomes" id="UP000198310">
    <property type="component" value="Unassembled WGS sequence"/>
</dbReference>
<feature type="compositionally biased region" description="Low complexity" evidence="1">
    <location>
        <begin position="45"/>
        <end position="60"/>
    </location>
</feature>
<evidence type="ECO:0000256" key="1">
    <source>
        <dbReference type="SAM" id="MobiDB-lite"/>
    </source>
</evidence>
<gene>
    <name evidence="3" type="ORF">SAMN06269173_102455</name>
</gene>
<reference evidence="4" key="1">
    <citation type="submission" date="2017-06" db="EMBL/GenBank/DDBJ databases">
        <authorList>
            <person name="Varghese N."/>
            <person name="Submissions S."/>
        </authorList>
    </citation>
    <scope>NUCLEOTIDE SEQUENCE [LARGE SCALE GENOMIC DNA]</scope>
    <source>
        <strain evidence="4">DSM 28041</strain>
    </source>
</reference>
<evidence type="ECO:0000256" key="2">
    <source>
        <dbReference type="SAM" id="Phobius"/>
    </source>
</evidence>
<dbReference type="AlphaFoldDB" id="A0A238WBZ2"/>
<dbReference type="EMBL" id="FZNS01000002">
    <property type="protein sequence ID" value="SNR44060.1"/>
    <property type="molecule type" value="Genomic_DNA"/>
</dbReference>
<feature type="region of interest" description="Disordered" evidence="1">
    <location>
        <begin position="226"/>
        <end position="256"/>
    </location>
</feature>
<feature type="transmembrane region" description="Helical" evidence="2">
    <location>
        <begin position="154"/>
        <end position="175"/>
    </location>
</feature>
<evidence type="ECO:0000313" key="3">
    <source>
        <dbReference type="EMBL" id="SNR44060.1"/>
    </source>
</evidence>
<sequence>MDKDALDTLRQLKEWLDAGTITQQEFDTLKQKLIFNSDAAKPDTPRIAPIAPPSASVATPAGPPAAHPSEPTIIPPVEEPLLPPLVHHPVAPTSSAGTPAPPYAASGFTRPSEASHPGRTSPASDEATFTSPTTYKEEDYVADEPYVAPAKSPLAAILIVGGIVALLGLVAYLMFGGRESERLTSTTLTAADTLAVQPEAGPQAEQIDLPPAAAPETVRVAPVIPVTPSDSVAQPSAAPTEETAPPTPAVPDAAAGQAAEARIQSILNAYYTDMQAAPFAAATYFAPKVERFYTMQNTTPGAINDELTKSHFPEFLEAESQIEPGTLKVSEPVNDGSRVVTYLEKSKALRQSMQKHQQTTAQVRVRFDRNFKIIYLRQEKLLENTFSE</sequence>
<evidence type="ECO:0000313" key="4">
    <source>
        <dbReference type="Proteomes" id="UP000198310"/>
    </source>
</evidence>
<protein>
    <recommendedName>
        <fullName evidence="5">SHOCT domain-containing protein</fullName>
    </recommendedName>
</protein>